<evidence type="ECO:0000256" key="1">
    <source>
        <dbReference type="ARBA" id="ARBA00001933"/>
    </source>
</evidence>
<organism evidence="6">
    <name type="scientific">marine sediment metagenome</name>
    <dbReference type="NCBI Taxonomy" id="412755"/>
    <lineage>
        <taxon>unclassified sequences</taxon>
        <taxon>metagenomes</taxon>
        <taxon>ecological metagenomes</taxon>
    </lineage>
</organism>
<dbReference type="GO" id="GO:0006565">
    <property type="term" value="P:L-serine catabolic process"/>
    <property type="evidence" value="ECO:0007669"/>
    <property type="project" value="TreeGrafter"/>
</dbReference>
<dbReference type="AlphaFoldDB" id="X1PUK9"/>
<feature type="domain" description="Tryptophan synthase beta chain-like PALP" evidence="5">
    <location>
        <begin position="46"/>
        <end position="264"/>
    </location>
</feature>
<keyword evidence="3" id="KW-0663">Pyridoxal phosphate</keyword>
<dbReference type="InterPro" id="IPR001926">
    <property type="entry name" value="TrpB-like_PALP"/>
</dbReference>
<dbReference type="CDD" id="cd01563">
    <property type="entry name" value="Thr-synth_1"/>
    <property type="match status" value="1"/>
</dbReference>
<evidence type="ECO:0000256" key="3">
    <source>
        <dbReference type="ARBA" id="ARBA00022898"/>
    </source>
</evidence>
<dbReference type="SUPFAM" id="SSF53686">
    <property type="entry name" value="Tryptophan synthase beta subunit-like PLP-dependent enzymes"/>
    <property type="match status" value="1"/>
</dbReference>
<name>X1PUK9_9ZZZZ</name>
<evidence type="ECO:0000256" key="2">
    <source>
        <dbReference type="ARBA" id="ARBA00005517"/>
    </source>
</evidence>
<dbReference type="InterPro" id="IPR004450">
    <property type="entry name" value="Thr_synthase-like"/>
</dbReference>
<evidence type="ECO:0000259" key="5">
    <source>
        <dbReference type="Pfam" id="PF00291"/>
    </source>
</evidence>
<evidence type="ECO:0000313" key="6">
    <source>
        <dbReference type="EMBL" id="GAI46216.1"/>
    </source>
</evidence>
<evidence type="ECO:0000256" key="4">
    <source>
        <dbReference type="ARBA" id="ARBA00023239"/>
    </source>
</evidence>
<dbReference type="GO" id="GO:0003941">
    <property type="term" value="F:L-serine ammonia-lyase activity"/>
    <property type="evidence" value="ECO:0007669"/>
    <property type="project" value="TreeGrafter"/>
</dbReference>
<dbReference type="Gene3D" id="3.40.50.1100">
    <property type="match status" value="2"/>
</dbReference>
<comment type="caution">
    <text evidence="6">The sequence shown here is derived from an EMBL/GenBank/DDBJ whole genome shotgun (WGS) entry which is preliminary data.</text>
</comment>
<dbReference type="GO" id="GO:0004794">
    <property type="term" value="F:threonine deaminase activity"/>
    <property type="evidence" value="ECO:0007669"/>
    <property type="project" value="TreeGrafter"/>
</dbReference>
<keyword evidence="4" id="KW-0456">Lyase</keyword>
<dbReference type="GO" id="GO:0009097">
    <property type="term" value="P:isoleucine biosynthetic process"/>
    <property type="evidence" value="ECO:0007669"/>
    <property type="project" value="TreeGrafter"/>
</dbReference>
<dbReference type="NCBIfam" id="TIGR00260">
    <property type="entry name" value="thrC"/>
    <property type="match status" value="1"/>
</dbReference>
<dbReference type="GO" id="GO:0006567">
    <property type="term" value="P:L-threonine catabolic process"/>
    <property type="evidence" value="ECO:0007669"/>
    <property type="project" value="TreeGrafter"/>
</dbReference>
<comment type="cofactor">
    <cofactor evidence="1">
        <name>pyridoxal 5'-phosphate</name>
        <dbReference type="ChEBI" id="CHEBI:597326"/>
    </cofactor>
</comment>
<feature type="non-terminal residue" evidence="6">
    <location>
        <position position="1"/>
    </location>
</feature>
<dbReference type="EMBL" id="BARV01025722">
    <property type="protein sequence ID" value="GAI46216.1"/>
    <property type="molecule type" value="Genomic_DNA"/>
</dbReference>
<comment type="similarity">
    <text evidence="2">Belongs to the threonine synthase family.</text>
</comment>
<dbReference type="Pfam" id="PF00291">
    <property type="entry name" value="PALP"/>
    <property type="match status" value="1"/>
</dbReference>
<reference evidence="6" key="1">
    <citation type="journal article" date="2014" name="Front. Microbiol.">
        <title>High frequency of phylogenetically diverse reductive dehalogenase-homologous genes in deep subseafloor sedimentary metagenomes.</title>
        <authorList>
            <person name="Kawai M."/>
            <person name="Futagami T."/>
            <person name="Toyoda A."/>
            <person name="Takaki Y."/>
            <person name="Nishi S."/>
            <person name="Hori S."/>
            <person name="Arai W."/>
            <person name="Tsubouchi T."/>
            <person name="Morono Y."/>
            <person name="Uchiyama I."/>
            <person name="Ito T."/>
            <person name="Fujiyama A."/>
            <person name="Inagaki F."/>
            <person name="Takami H."/>
        </authorList>
    </citation>
    <scope>NUCLEOTIDE SEQUENCE</scope>
    <source>
        <strain evidence="6">Expedition CK06-06</strain>
    </source>
</reference>
<proteinExistence type="inferred from homology"/>
<dbReference type="PANTHER" id="PTHR48078:SF6">
    <property type="entry name" value="L-THREONINE DEHYDRATASE CATABOLIC TDCB"/>
    <property type="match status" value="1"/>
</dbReference>
<gene>
    <name evidence="6" type="ORF">S06H3_41691</name>
</gene>
<dbReference type="InterPro" id="IPR036052">
    <property type="entry name" value="TrpB-like_PALP_sf"/>
</dbReference>
<accession>X1PUK9</accession>
<dbReference type="PANTHER" id="PTHR48078">
    <property type="entry name" value="THREONINE DEHYDRATASE, MITOCHONDRIAL-RELATED"/>
    <property type="match status" value="1"/>
</dbReference>
<feature type="non-terminal residue" evidence="6">
    <location>
        <position position="265"/>
    </location>
</feature>
<protein>
    <recommendedName>
        <fullName evidence="5">Tryptophan synthase beta chain-like PALP domain-containing protein</fullName>
    </recommendedName>
</protein>
<dbReference type="InterPro" id="IPR050147">
    <property type="entry name" value="Ser/Thr_Dehydratase"/>
</dbReference>
<sequence length="265" mass="29625">ILDIVYDYEALASRINRAYFDSGEYSLWRYFDLLPIENRKNIQPLPVGWTPMFRAERVGKQLGIKNLYLKDDGRNPTGSFKDRASAIAVAKALDFEQNIIACASTGNAASSLAGFAACAGLTSYIFIPANAPKAKIIQLLVYGANVILVEGTYDEAYYLCNEAAKRWDWYNRNCAINPYLIEGKKTAGFEIIEQLDWRIPDWVVISVGDGCSIAGVYKAFFEFKKLNLTNKLPKMLGVQAEGCKPLYDAYKTDSEIRPVIPKTLA</sequence>